<dbReference type="CDD" id="cd01427">
    <property type="entry name" value="HAD_like"/>
    <property type="match status" value="1"/>
</dbReference>
<protein>
    <recommendedName>
        <fullName evidence="3">HAD family hydrolase</fullName>
    </recommendedName>
</protein>
<evidence type="ECO:0000313" key="2">
    <source>
        <dbReference type="Proteomes" id="UP000633136"/>
    </source>
</evidence>
<dbReference type="GO" id="GO:0006281">
    <property type="term" value="P:DNA repair"/>
    <property type="evidence" value="ECO:0007669"/>
    <property type="project" value="TreeGrafter"/>
</dbReference>
<dbReference type="InterPro" id="IPR036412">
    <property type="entry name" value="HAD-like_sf"/>
</dbReference>
<evidence type="ECO:0000313" key="1">
    <source>
        <dbReference type="EMBL" id="GGE60222.1"/>
    </source>
</evidence>
<accession>A0A917ALW1</accession>
<dbReference type="InterPro" id="IPR023214">
    <property type="entry name" value="HAD_sf"/>
</dbReference>
<dbReference type="PANTHER" id="PTHR43434">
    <property type="entry name" value="PHOSPHOGLYCOLATE PHOSPHATASE"/>
    <property type="match status" value="1"/>
</dbReference>
<gene>
    <name evidence="1" type="ORF">GCM10011401_03860</name>
</gene>
<comment type="caution">
    <text evidence="1">The sequence shown here is derived from an EMBL/GenBank/DDBJ whole genome shotgun (WGS) entry which is preliminary data.</text>
</comment>
<dbReference type="PANTHER" id="PTHR43434:SF1">
    <property type="entry name" value="PHOSPHOGLYCOLATE PHOSPHATASE"/>
    <property type="match status" value="1"/>
</dbReference>
<dbReference type="EMBL" id="BMIS01000001">
    <property type="protein sequence ID" value="GGE60222.1"/>
    <property type="molecule type" value="Genomic_DNA"/>
</dbReference>
<dbReference type="InterPro" id="IPR050155">
    <property type="entry name" value="HAD-like_hydrolase_sf"/>
</dbReference>
<dbReference type="Pfam" id="PF00702">
    <property type="entry name" value="Hydrolase"/>
    <property type="match status" value="1"/>
</dbReference>
<proteinExistence type="predicted"/>
<sequence>MREQLILLDFDGTLCLGDDPVLFYAEQADLLLAEKGQVPDAGGEPDAAASPESGGIRAAVERAFAQNTLLASEIRYDASGWPLGVDQEAVRSAAAQEAGKAKAHPTSWPLQDGYQLVQLLAVQAGLSDEEAGVAFAQGRRALLARGLEHSDVHAPQGADELLARLREVAGVVLITNSPADAFGPWLEHLGLSDSFDAVINGAQKPFGMPAAVRAAQERAGLEVDPQRIISVGDIWRNDLEHVHAQGGTTVLIDRFGTGLGDPTRRVQQWSQVSELLTGMTRVNIE</sequence>
<evidence type="ECO:0008006" key="3">
    <source>
        <dbReference type="Google" id="ProtNLM"/>
    </source>
</evidence>
<dbReference type="SUPFAM" id="SSF56784">
    <property type="entry name" value="HAD-like"/>
    <property type="match status" value="1"/>
</dbReference>
<dbReference type="GO" id="GO:0008967">
    <property type="term" value="F:phosphoglycolate phosphatase activity"/>
    <property type="evidence" value="ECO:0007669"/>
    <property type="project" value="TreeGrafter"/>
</dbReference>
<dbReference type="Gene3D" id="3.40.50.1000">
    <property type="entry name" value="HAD superfamily/HAD-like"/>
    <property type="match status" value="1"/>
</dbReference>
<organism evidence="1 2">
    <name type="scientific">Nesterenkonia cremea</name>
    <dbReference type="NCBI Taxonomy" id="1882340"/>
    <lineage>
        <taxon>Bacteria</taxon>
        <taxon>Bacillati</taxon>
        <taxon>Actinomycetota</taxon>
        <taxon>Actinomycetes</taxon>
        <taxon>Micrococcales</taxon>
        <taxon>Micrococcaceae</taxon>
        <taxon>Nesterenkonia</taxon>
    </lineage>
</organism>
<name>A0A917ALW1_9MICC</name>
<reference evidence="1" key="2">
    <citation type="submission" date="2020-09" db="EMBL/GenBank/DDBJ databases">
        <authorList>
            <person name="Sun Q."/>
            <person name="Zhou Y."/>
        </authorList>
    </citation>
    <scope>NUCLEOTIDE SEQUENCE</scope>
    <source>
        <strain evidence="1">CGMCC 1.15388</strain>
    </source>
</reference>
<reference evidence="1" key="1">
    <citation type="journal article" date="2014" name="Int. J. Syst. Evol. Microbiol.">
        <title>Complete genome sequence of Corynebacterium casei LMG S-19264T (=DSM 44701T), isolated from a smear-ripened cheese.</title>
        <authorList>
            <consortium name="US DOE Joint Genome Institute (JGI-PGF)"/>
            <person name="Walter F."/>
            <person name="Albersmeier A."/>
            <person name="Kalinowski J."/>
            <person name="Ruckert C."/>
        </authorList>
    </citation>
    <scope>NUCLEOTIDE SEQUENCE</scope>
    <source>
        <strain evidence="1">CGMCC 1.15388</strain>
    </source>
</reference>
<keyword evidence="2" id="KW-1185">Reference proteome</keyword>
<dbReference type="RefSeq" id="WP_188682340.1">
    <property type="nucleotide sequence ID" value="NZ_BMIS01000001.1"/>
</dbReference>
<dbReference type="AlphaFoldDB" id="A0A917ALW1"/>
<dbReference type="Proteomes" id="UP000633136">
    <property type="component" value="Unassembled WGS sequence"/>
</dbReference>